<protein>
    <submittedName>
        <fullName evidence="1">NAD(P)-binding domain protein</fullName>
    </submittedName>
</protein>
<name>A0ACB7P2C5_9PEZI</name>
<reference evidence="1 2" key="1">
    <citation type="journal article" date="2021" name="Nat. Commun.">
        <title>Genetic determinants of endophytism in the Arabidopsis root mycobiome.</title>
        <authorList>
            <person name="Mesny F."/>
            <person name="Miyauchi S."/>
            <person name="Thiergart T."/>
            <person name="Pickel B."/>
            <person name="Atanasova L."/>
            <person name="Karlsson M."/>
            <person name="Huettel B."/>
            <person name="Barry K.W."/>
            <person name="Haridas S."/>
            <person name="Chen C."/>
            <person name="Bauer D."/>
            <person name="Andreopoulos W."/>
            <person name="Pangilinan J."/>
            <person name="LaButti K."/>
            <person name="Riley R."/>
            <person name="Lipzen A."/>
            <person name="Clum A."/>
            <person name="Drula E."/>
            <person name="Henrissat B."/>
            <person name="Kohler A."/>
            <person name="Grigoriev I.V."/>
            <person name="Martin F.M."/>
            <person name="Hacquard S."/>
        </authorList>
    </citation>
    <scope>NUCLEOTIDE SEQUENCE [LARGE SCALE GENOMIC DNA]</scope>
    <source>
        <strain evidence="1 2">MPI-SDFR-AT-0079</strain>
    </source>
</reference>
<keyword evidence="2" id="KW-1185">Reference proteome</keyword>
<sequence>MASAIVVGATGILGREIVKELSRNPEEWKTIYALSRSKKDEYPSHVVHKHIDLLSSADQMAKDLQGVEAEYIFFTAYLQKDTEQENWEVNGDMLSNFLTSLNHTKTQRILLVTGAKQYGVHLGPPKNPLLESDPWLPIPPYPPNFYYRQQTLLHTFCAARPPIYWTVTYPNDVIGFATGNFMNLATGIALYAAVTRELTTTTNKEKLELPFPGSPTFYTRFDTFTSAPLHARFCAWAVRDPRAADQAFNVVNGDAQSWVDLWPRVARRFGMVVRADQFSKDKTGGGGGGGGWEWEEGCAGRRELGGAPPVGVVAEEVGLVGAGVVEEGGVLEQRVSLVKWSGKGEVRVAWERLAEREGLQRDVFGKATWAFVDFVLGRNYDVVQSMSKARAAGWTGYQDTWEAFSDVFDELEEAKVVPKIR</sequence>
<accession>A0ACB7P2C5</accession>
<comment type="caution">
    <text evidence="1">The sequence shown here is derived from an EMBL/GenBank/DDBJ whole genome shotgun (WGS) entry which is preliminary data.</text>
</comment>
<gene>
    <name evidence="1" type="ORF">F5144DRAFT_594247</name>
</gene>
<proteinExistence type="predicted"/>
<dbReference type="Proteomes" id="UP000724584">
    <property type="component" value="Unassembled WGS sequence"/>
</dbReference>
<evidence type="ECO:0000313" key="2">
    <source>
        <dbReference type="Proteomes" id="UP000724584"/>
    </source>
</evidence>
<evidence type="ECO:0000313" key="1">
    <source>
        <dbReference type="EMBL" id="KAH6628168.1"/>
    </source>
</evidence>
<dbReference type="EMBL" id="JAGIZQ010000005">
    <property type="protein sequence ID" value="KAH6628168.1"/>
    <property type="molecule type" value="Genomic_DNA"/>
</dbReference>
<organism evidence="1 2">
    <name type="scientific">Chaetomium tenue</name>
    <dbReference type="NCBI Taxonomy" id="1854479"/>
    <lineage>
        <taxon>Eukaryota</taxon>
        <taxon>Fungi</taxon>
        <taxon>Dikarya</taxon>
        <taxon>Ascomycota</taxon>
        <taxon>Pezizomycotina</taxon>
        <taxon>Sordariomycetes</taxon>
        <taxon>Sordariomycetidae</taxon>
        <taxon>Sordariales</taxon>
        <taxon>Chaetomiaceae</taxon>
        <taxon>Chaetomium</taxon>
    </lineage>
</organism>